<evidence type="ECO:0000313" key="2">
    <source>
        <dbReference type="Proteomes" id="UP000734343"/>
    </source>
</evidence>
<name>A0ABS6LP65_9GAMM</name>
<sequence>MEVSVVDILKNLHPDATGLSRYSLDIWNSPYSLDVLNFRGEEQLSETFSYTVDVTCPEPDIDAAQMLRQFASFTMGTPFQPERVVYGVIRDFQ</sequence>
<gene>
    <name evidence="1" type="ORF">J1778_00345</name>
</gene>
<organism evidence="1 2">
    <name type="scientific">Rahnella bonaserana</name>
    <dbReference type="NCBI Taxonomy" id="2816248"/>
    <lineage>
        <taxon>Bacteria</taxon>
        <taxon>Pseudomonadati</taxon>
        <taxon>Pseudomonadota</taxon>
        <taxon>Gammaproteobacteria</taxon>
        <taxon>Enterobacterales</taxon>
        <taxon>Yersiniaceae</taxon>
        <taxon>Rahnella</taxon>
    </lineage>
</organism>
<dbReference type="EMBL" id="JAFMOW010000039">
    <property type="protein sequence ID" value="MBU9853731.1"/>
    <property type="molecule type" value="Genomic_DNA"/>
</dbReference>
<reference evidence="1 2" key="1">
    <citation type="submission" date="2021-03" db="EMBL/GenBank/DDBJ databases">
        <title>Five novel Rahnella species.</title>
        <authorList>
            <person name="Brady C."/>
            <person name="Asselin J."/>
            <person name="Beer S."/>
            <person name="Bruberg M.B."/>
            <person name="Crampton B."/>
            <person name="Venter S."/>
            <person name="Arnold D."/>
            <person name="Denman S."/>
        </authorList>
    </citation>
    <scope>NUCLEOTIDE SEQUENCE [LARGE SCALE GENOMIC DNA]</scope>
    <source>
        <strain evidence="1 2">H11b</strain>
    </source>
</reference>
<keyword evidence="2" id="KW-1185">Reference proteome</keyword>
<comment type="caution">
    <text evidence="1">The sequence shown here is derived from an EMBL/GenBank/DDBJ whole genome shotgun (WGS) entry which is preliminary data.</text>
</comment>
<protein>
    <submittedName>
        <fullName evidence="1">Type VI secretion system tip protein VgrG</fullName>
    </submittedName>
</protein>
<evidence type="ECO:0000313" key="1">
    <source>
        <dbReference type="EMBL" id="MBU9853731.1"/>
    </source>
</evidence>
<dbReference type="SUPFAM" id="SSF69279">
    <property type="entry name" value="Phage tail proteins"/>
    <property type="match status" value="1"/>
</dbReference>
<feature type="non-terminal residue" evidence="1">
    <location>
        <position position="93"/>
    </location>
</feature>
<proteinExistence type="predicted"/>
<dbReference type="Proteomes" id="UP000734343">
    <property type="component" value="Unassembled WGS sequence"/>
</dbReference>
<accession>A0ABS6LP65</accession>
<dbReference type="Gene3D" id="2.30.110.50">
    <property type="match status" value="1"/>
</dbReference>